<accession>A0A061RVK6</accession>
<gene>
    <name evidence="1" type="ORF">TSPGSL018_25188</name>
</gene>
<dbReference type="EMBL" id="GBEZ01011029">
    <property type="protein sequence ID" value="JAC74715.1"/>
    <property type="molecule type" value="Transcribed_RNA"/>
</dbReference>
<reference evidence="1" key="1">
    <citation type="submission" date="2014-05" db="EMBL/GenBank/DDBJ databases">
        <title>The transcriptome of the halophilic microalga Tetraselmis sp. GSL018 isolated from the Great Salt Lake, Utah.</title>
        <authorList>
            <person name="Jinkerson R.E."/>
            <person name="D'Adamo S."/>
            <person name="Posewitz M.C."/>
        </authorList>
    </citation>
    <scope>NUCLEOTIDE SEQUENCE</scope>
    <source>
        <strain evidence="1">GSL018</strain>
    </source>
</reference>
<feature type="non-terminal residue" evidence="1">
    <location>
        <position position="147"/>
    </location>
</feature>
<name>A0A061RVK6_9CHLO</name>
<organism evidence="1">
    <name type="scientific">Tetraselmis sp. GSL018</name>
    <dbReference type="NCBI Taxonomy" id="582737"/>
    <lineage>
        <taxon>Eukaryota</taxon>
        <taxon>Viridiplantae</taxon>
        <taxon>Chlorophyta</taxon>
        <taxon>core chlorophytes</taxon>
        <taxon>Chlorodendrophyceae</taxon>
        <taxon>Chlorodendrales</taxon>
        <taxon>Chlorodendraceae</taxon>
        <taxon>Tetraselmis</taxon>
    </lineage>
</organism>
<sequence length="147" mass="16570">MNTDIVVQVLSDRSDLGEVVRPFGFLTEQNPMAASRRRYWEMEGVAKKIDALQYVQPANVILHNFGLEALGPEKEEELRMAFLLPRDVPATLCSFTGLGVAAMLDLKRVQNFLSVTRDMVYTLTEMVLYSSKLSGFQPPRCDVVTRV</sequence>
<protein>
    <submittedName>
        <fullName evidence="1">Uncharacterized protein</fullName>
    </submittedName>
</protein>
<evidence type="ECO:0000313" key="1">
    <source>
        <dbReference type="EMBL" id="JAC74715.1"/>
    </source>
</evidence>
<proteinExistence type="predicted"/>
<dbReference type="AlphaFoldDB" id="A0A061RVK6"/>